<feature type="non-terminal residue" evidence="1">
    <location>
        <position position="69"/>
    </location>
</feature>
<sequence>MLMVDLCCGLKGASKAMTERGWTVITLDISPDFEPDIVADVRGWSYQGETPDLVWASPPCNEFSREFMP</sequence>
<organism evidence="1">
    <name type="scientific">marine sediment metagenome</name>
    <dbReference type="NCBI Taxonomy" id="412755"/>
    <lineage>
        <taxon>unclassified sequences</taxon>
        <taxon>metagenomes</taxon>
        <taxon>ecological metagenomes</taxon>
    </lineage>
</organism>
<protein>
    <recommendedName>
        <fullName evidence="2">DNA (cytosine-5-)-methyltransferase</fullName>
    </recommendedName>
</protein>
<dbReference type="InterPro" id="IPR029063">
    <property type="entry name" value="SAM-dependent_MTases_sf"/>
</dbReference>
<name>X1PF08_9ZZZZ</name>
<reference evidence="1" key="1">
    <citation type="journal article" date="2014" name="Front. Microbiol.">
        <title>High frequency of phylogenetically diverse reductive dehalogenase-homologous genes in deep subseafloor sedimentary metagenomes.</title>
        <authorList>
            <person name="Kawai M."/>
            <person name="Futagami T."/>
            <person name="Toyoda A."/>
            <person name="Takaki Y."/>
            <person name="Nishi S."/>
            <person name="Hori S."/>
            <person name="Arai W."/>
            <person name="Tsubouchi T."/>
            <person name="Morono Y."/>
            <person name="Uchiyama I."/>
            <person name="Ito T."/>
            <person name="Fujiyama A."/>
            <person name="Inagaki F."/>
            <person name="Takami H."/>
        </authorList>
    </citation>
    <scope>NUCLEOTIDE SEQUENCE</scope>
    <source>
        <strain evidence="1">Expedition CK06-06</strain>
    </source>
</reference>
<proteinExistence type="predicted"/>
<accession>X1PF08</accession>
<dbReference type="Gene3D" id="3.40.50.150">
    <property type="entry name" value="Vaccinia Virus protein VP39"/>
    <property type="match status" value="1"/>
</dbReference>
<gene>
    <name evidence="1" type="ORF">S06H3_32458</name>
</gene>
<evidence type="ECO:0000313" key="1">
    <source>
        <dbReference type="EMBL" id="GAI29454.1"/>
    </source>
</evidence>
<dbReference type="AlphaFoldDB" id="X1PF08"/>
<comment type="caution">
    <text evidence="1">The sequence shown here is derived from an EMBL/GenBank/DDBJ whole genome shotgun (WGS) entry which is preliminary data.</text>
</comment>
<evidence type="ECO:0008006" key="2">
    <source>
        <dbReference type="Google" id="ProtNLM"/>
    </source>
</evidence>
<dbReference type="SUPFAM" id="SSF53335">
    <property type="entry name" value="S-adenosyl-L-methionine-dependent methyltransferases"/>
    <property type="match status" value="1"/>
</dbReference>
<dbReference type="EMBL" id="BARV01019302">
    <property type="protein sequence ID" value="GAI29454.1"/>
    <property type="molecule type" value="Genomic_DNA"/>
</dbReference>